<comment type="caution">
    <text evidence="2">The sequence shown here is derived from an EMBL/GenBank/DDBJ whole genome shotgun (WGS) entry which is preliminary data.</text>
</comment>
<organism evidence="2 3">
    <name type="scientific">Effrenium voratum</name>
    <dbReference type="NCBI Taxonomy" id="2562239"/>
    <lineage>
        <taxon>Eukaryota</taxon>
        <taxon>Sar</taxon>
        <taxon>Alveolata</taxon>
        <taxon>Dinophyceae</taxon>
        <taxon>Suessiales</taxon>
        <taxon>Symbiodiniaceae</taxon>
        <taxon>Effrenium</taxon>
    </lineage>
</organism>
<dbReference type="AlphaFoldDB" id="A0AA36I372"/>
<feature type="transmembrane region" description="Helical" evidence="1">
    <location>
        <begin position="79"/>
        <end position="100"/>
    </location>
</feature>
<reference evidence="2" key="1">
    <citation type="submission" date="2023-08" db="EMBL/GenBank/DDBJ databases">
        <authorList>
            <person name="Chen Y."/>
            <person name="Shah S."/>
            <person name="Dougan E. K."/>
            <person name="Thang M."/>
            <person name="Chan C."/>
        </authorList>
    </citation>
    <scope>NUCLEOTIDE SEQUENCE</scope>
</reference>
<feature type="transmembrane region" description="Helical" evidence="1">
    <location>
        <begin position="121"/>
        <end position="145"/>
    </location>
</feature>
<feature type="transmembrane region" description="Helical" evidence="1">
    <location>
        <begin position="151"/>
        <end position="169"/>
    </location>
</feature>
<name>A0AA36I372_9DINO</name>
<dbReference type="EMBL" id="CAUJNA010000693">
    <property type="protein sequence ID" value="CAJ1380226.1"/>
    <property type="molecule type" value="Genomic_DNA"/>
</dbReference>
<sequence>MHGQSDQYVRMHGQSARLDLDENVFCVSLDNRLNRMWLDPLDSFNAYIRGTLRENVITQIGKEPGSFPDPEKNGSVSQYMIVQAIGWVLCIVLAFPLTYPTLLQMLKCALSSGCPGPVQRFLAFLCCPLAYVYCYICGSFIWASLVSLVQTYSPLQLLVFILIMTLLVAQA</sequence>
<accession>A0AA36I372</accession>
<dbReference type="Proteomes" id="UP001178507">
    <property type="component" value="Unassembled WGS sequence"/>
</dbReference>
<gene>
    <name evidence="2" type="ORF">EVOR1521_LOCUS8223</name>
</gene>
<evidence type="ECO:0000256" key="1">
    <source>
        <dbReference type="SAM" id="Phobius"/>
    </source>
</evidence>
<keyword evidence="1" id="KW-1133">Transmembrane helix</keyword>
<protein>
    <submittedName>
        <fullName evidence="2">Uncharacterized protein</fullName>
    </submittedName>
</protein>
<keyword evidence="1" id="KW-0812">Transmembrane</keyword>
<evidence type="ECO:0000313" key="2">
    <source>
        <dbReference type="EMBL" id="CAJ1380226.1"/>
    </source>
</evidence>
<feature type="non-terminal residue" evidence="2">
    <location>
        <position position="171"/>
    </location>
</feature>
<evidence type="ECO:0000313" key="3">
    <source>
        <dbReference type="Proteomes" id="UP001178507"/>
    </source>
</evidence>
<proteinExistence type="predicted"/>
<keyword evidence="3" id="KW-1185">Reference proteome</keyword>
<keyword evidence="1" id="KW-0472">Membrane</keyword>